<dbReference type="EMBL" id="CAJEWN010003616">
    <property type="protein sequence ID" value="CAD2208145.1"/>
    <property type="molecule type" value="Genomic_DNA"/>
</dbReference>
<proteinExistence type="predicted"/>
<dbReference type="Proteomes" id="UP000580250">
    <property type="component" value="Unassembled WGS sequence"/>
</dbReference>
<sequence>MSLSQISSFFAPQVKILKNFEGHEARFLPFFTAGSQNFRIGSQLSYFFSAAGENFENFGRP</sequence>
<comment type="caution">
    <text evidence="1">The sequence shown here is derived from an EMBL/GenBank/DDBJ whole genome shotgun (WGS) entry which is preliminary data.</text>
</comment>
<evidence type="ECO:0000313" key="1">
    <source>
        <dbReference type="EMBL" id="CAD2208145.1"/>
    </source>
</evidence>
<gene>
    <name evidence="1" type="ORF">MENT_LOCUS62152</name>
</gene>
<accession>A0A6V7Y9G8</accession>
<reference evidence="1 2" key="1">
    <citation type="submission" date="2020-08" db="EMBL/GenBank/DDBJ databases">
        <authorList>
            <person name="Koutsovoulos G."/>
            <person name="Danchin GJ E."/>
        </authorList>
    </citation>
    <scope>NUCLEOTIDE SEQUENCE [LARGE SCALE GENOMIC DNA]</scope>
</reference>
<evidence type="ECO:0000313" key="2">
    <source>
        <dbReference type="Proteomes" id="UP000580250"/>
    </source>
</evidence>
<protein>
    <submittedName>
        <fullName evidence="1">Uncharacterized protein</fullName>
    </submittedName>
</protein>
<name>A0A6V7Y9G8_MELEN</name>
<organism evidence="1 2">
    <name type="scientific">Meloidogyne enterolobii</name>
    <name type="common">Root-knot nematode worm</name>
    <name type="synonym">Meloidogyne mayaguensis</name>
    <dbReference type="NCBI Taxonomy" id="390850"/>
    <lineage>
        <taxon>Eukaryota</taxon>
        <taxon>Metazoa</taxon>
        <taxon>Ecdysozoa</taxon>
        <taxon>Nematoda</taxon>
        <taxon>Chromadorea</taxon>
        <taxon>Rhabditida</taxon>
        <taxon>Tylenchina</taxon>
        <taxon>Tylenchomorpha</taxon>
        <taxon>Tylenchoidea</taxon>
        <taxon>Meloidogynidae</taxon>
        <taxon>Meloidogyninae</taxon>
        <taxon>Meloidogyne</taxon>
    </lineage>
</organism>
<dbReference type="AlphaFoldDB" id="A0A6V7Y9G8"/>